<reference evidence="2 3" key="1">
    <citation type="submission" date="2019-02" db="EMBL/GenBank/DDBJ databases">
        <title>Draft Genome Sequence of Streptomyces sp. AM-2504, identified by 16S rRNA comparative analysis as a Streptomyces Kasugaensis strain.</title>
        <authorList>
            <person name="Napolioni V."/>
            <person name="Giuliodori A.M."/>
            <person name="Spurio R."/>
            <person name="Fabbretti A."/>
        </authorList>
    </citation>
    <scope>NUCLEOTIDE SEQUENCE [LARGE SCALE GENOMIC DNA]</scope>
    <source>
        <strain evidence="2 3">AM-2504</strain>
    </source>
</reference>
<keyword evidence="3" id="KW-1185">Reference proteome</keyword>
<gene>
    <name evidence="2" type="ORF">EYS09_16240</name>
</gene>
<organism evidence="2 3">
    <name type="scientific">Streptomyces kasugaensis</name>
    <dbReference type="NCBI Taxonomy" id="1946"/>
    <lineage>
        <taxon>Bacteria</taxon>
        <taxon>Bacillati</taxon>
        <taxon>Actinomycetota</taxon>
        <taxon>Actinomycetes</taxon>
        <taxon>Kitasatosporales</taxon>
        <taxon>Streptomycetaceae</taxon>
        <taxon>Streptomyces</taxon>
    </lineage>
</organism>
<proteinExistence type="predicted"/>
<name>A0A4Q9HWM4_STRKA</name>
<dbReference type="OrthoDB" id="4322775at2"/>
<evidence type="ECO:0000313" key="2">
    <source>
        <dbReference type="EMBL" id="TBO58670.1"/>
    </source>
</evidence>
<evidence type="ECO:0000256" key="1">
    <source>
        <dbReference type="SAM" id="MobiDB-lite"/>
    </source>
</evidence>
<protein>
    <submittedName>
        <fullName evidence="2">Uncharacterized protein</fullName>
    </submittedName>
</protein>
<feature type="region of interest" description="Disordered" evidence="1">
    <location>
        <begin position="51"/>
        <end position="88"/>
    </location>
</feature>
<dbReference type="GeneID" id="97378269"/>
<dbReference type="EMBL" id="SIXH01000124">
    <property type="protein sequence ID" value="TBO58670.1"/>
    <property type="molecule type" value="Genomic_DNA"/>
</dbReference>
<dbReference type="Proteomes" id="UP000292452">
    <property type="component" value="Unassembled WGS sequence"/>
</dbReference>
<comment type="caution">
    <text evidence="2">The sequence shown here is derived from an EMBL/GenBank/DDBJ whole genome shotgun (WGS) entry which is preliminary data.</text>
</comment>
<dbReference type="AlphaFoldDB" id="A0A4Q9HWM4"/>
<dbReference type="RefSeq" id="WP_052861105.1">
    <property type="nucleotide sequence ID" value="NZ_NDXL01000002.1"/>
</dbReference>
<evidence type="ECO:0000313" key="3">
    <source>
        <dbReference type="Proteomes" id="UP000292452"/>
    </source>
</evidence>
<accession>A0A4Q9HWM4</accession>
<sequence>MQILLTVVILLGLVVLGALFIARVNAQQAGRLATHKYASLLPSFRVRMRKWPHGGGAHPGAHAGGPPPRAPQPGGSGADVPEAGDDGR</sequence>